<feature type="region of interest" description="Disordered" evidence="4">
    <location>
        <begin position="1087"/>
        <end position="1131"/>
    </location>
</feature>
<dbReference type="Pfam" id="PF00023">
    <property type="entry name" value="Ank"/>
    <property type="match status" value="2"/>
</dbReference>
<dbReference type="InterPro" id="IPR051019">
    <property type="entry name" value="VLCFA-Steroid_DH"/>
</dbReference>
<evidence type="ECO:0000256" key="3">
    <source>
        <dbReference type="PROSITE-ProRule" id="PRU00023"/>
    </source>
</evidence>
<keyword evidence="3" id="KW-0040">ANK repeat</keyword>
<feature type="region of interest" description="Disordered" evidence="4">
    <location>
        <begin position="682"/>
        <end position="720"/>
    </location>
</feature>
<dbReference type="PROSITE" id="PS50088">
    <property type="entry name" value="ANK_REPEAT"/>
    <property type="match status" value="2"/>
</dbReference>
<dbReference type="CDD" id="cd05356">
    <property type="entry name" value="17beta-HSD1_like_SDR_c"/>
    <property type="match status" value="1"/>
</dbReference>
<feature type="region of interest" description="Disordered" evidence="4">
    <location>
        <begin position="1747"/>
        <end position="1775"/>
    </location>
</feature>
<feature type="compositionally biased region" description="Basic and acidic residues" evidence="4">
    <location>
        <begin position="707"/>
        <end position="716"/>
    </location>
</feature>
<dbReference type="InterPro" id="IPR002110">
    <property type="entry name" value="Ankyrin_rpt"/>
</dbReference>
<feature type="region of interest" description="Disordered" evidence="4">
    <location>
        <begin position="1206"/>
        <end position="1227"/>
    </location>
</feature>
<dbReference type="CDD" id="cd14473">
    <property type="entry name" value="FERM_B-lobe"/>
    <property type="match status" value="1"/>
</dbReference>
<dbReference type="GO" id="GO:0016491">
    <property type="term" value="F:oxidoreductase activity"/>
    <property type="evidence" value="ECO:0007669"/>
    <property type="project" value="UniProtKB-KW"/>
</dbReference>
<dbReference type="SUPFAM" id="SSF51735">
    <property type="entry name" value="NAD(P)-binding Rossmann-fold domains"/>
    <property type="match status" value="1"/>
</dbReference>
<feature type="compositionally biased region" description="Low complexity" evidence="4">
    <location>
        <begin position="1051"/>
        <end position="1062"/>
    </location>
</feature>
<dbReference type="Pfam" id="PF00106">
    <property type="entry name" value="adh_short"/>
    <property type="match status" value="1"/>
</dbReference>
<evidence type="ECO:0000313" key="5">
    <source>
        <dbReference type="Proteomes" id="UP000050741"/>
    </source>
</evidence>
<proteinExistence type="inferred from homology"/>
<dbReference type="InterPro" id="IPR002347">
    <property type="entry name" value="SDR_fam"/>
</dbReference>
<feature type="region of interest" description="Disordered" evidence="4">
    <location>
        <begin position="919"/>
        <end position="951"/>
    </location>
</feature>
<feature type="repeat" description="ANK" evidence="3">
    <location>
        <begin position="235"/>
        <end position="267"/>
    </location>
</feature>
<feature type="repeat" description="ANK" evidence="3">
    <location>
        <begin position="157"/>
        <end position="189"/>
    </location>
</feature>
<feature type="region of interest" description="Disordered" evidence="4">
    <location>
        <begin position="349"/>
        <end position="406"/>
    </location>
</feature>
<feature type="region of interest" description="Disordered" evidence="4">
    <location>
        <begin position="1038"/>
        <end position="1062"/>
    </location>
</feature>
<dbReference type="PANTHER" id="PTHR43899:SF13">
    <property type="entry name" value="RH59310P"/>
    <property type="match status" value="1"/>
</dbReference>
<dbReference type="Gene3D" id="1.25.40.20">
    <property type="entry name" value="Ankyrin repeat-containing domain"/>
    <property type="match status" value="2"/>
</dbReference>
<protein>
    <submittedName>
        <fullName evidence="6">ANK_REP_REGION domain-containing protein</fullName>
    </submittedName>
</protein>
<feature type="region of interest" description="Disordered" evidence="4">
    <location>
        <begin position="990"/>
        <end position="1018"/>
    </location>
</feature>
<evidence type="ECO:0000313" key="6">
    <source>
        <dbReference type="WBParaSite" id="GPLIN_000830600"/>
    </source>
</evidence>
<dbReference type="Proteomes" id="UP000050741">
    <property type="component" value="Unassembled WGS sequence"/>
</dbReference>
<dbReference type="GO" id="GO:0005783">
    <property type="term" value="C:endoplasmic reticulum"/>
    <property type="evidence" value="ECO:0007669"/>
    <property type="project" value="TreeGrafter"/>
</dbReference>
<feature type="compositionally biased region" description="Low complexity" evidence="4">
    <location>
        <begin position="935"/>
        <end position="950"/>
    </location>
</feature>
<dbReference type="PRINTS" id="PR00081">
    <property type="entry name" value="GDHRDH"/>
</dbReference>
<organism evidence="5 6">
    <name type="scientific">Globodera pallida</name>
    <name type="common">Potato cyst nematode worm</name>
    <name type="synonym">Heterodera pallida</name>
    <dbReference type="NCBI Taxonomy" id="36090"/>
    <lineage>
        <taxon>Eukaryota</taxon>
        <taxon>Metazoa</taxon>
        <taxon>Ecdysozoa</taxon>
        <taxon>Nematoda</taxon>
        <taxon>Chromadorea</taxon>
        <taxon>Rhabditida</taxon>
        <taxon>Tylenchina</taxon>
        <taxon>Tylenchomorpha</taxon>
        <taxon>Tylenchoidea</taxon>
        <taxon>Heteroderidae</taxon>
        <taxon>Heteroderinae</taxon>
        <taxon>Globodera</taxon>
    </lineage>
</organism>
<sequence length="1784" mass="195580">MTTTRESSTEIVDRYPFGYSTELSSTHESSICTAKRLRQRLQRQQSGQSGQQRIFNKKKLTIFISIDDQRKPSMNQNLSEMLLDAIHMDDANLVDRLLLSHCSNKVLSSSPSIGSTNTFTDLAQRRHGATGVGSMQHRRSNASSTLSTHSGGRSNCAAMSTLHMAVAHKQRDIVELLLKSGYDPNMAALCHCKGACTTSGNIPLSSVLPPSRSHSAATPGDICSVCSHLRVVSILDQSPLAIAVRTQSAEMINLLVSYGADVNSVDEDGNSPLMLAVRDSPLSWHCLHMLILFGAKCAFAQNIVQTKFRHLRTQQKNSRGICPLDLAPELRKIQETCVEGLFQTACSRPNAASQNASPGALHGTDSSQGHQHGSPAGGSGGAAERTEEREGNGTRQPSGGGGPSTQERLMRTAAMISASKQSRKAHLDAESLLLPASFCERGSLSKSPLSPRTSAAPSVSNSSIIESVSVNKDRISVGGGNADSSSASNVPLNAPNRRKSFVSMQLYRRSKLNKDSPLFVNVSREQAWETLQKMSSNPECIEISMRCLHKYCAQQLDDYANPFCGSERDAMDSFLGGLLHQIILTSIADYYQMNTPSQQKWNKRRLVGILVSLVNFCYLCLQKSGTCRQFAALSTLNKIIDAGLVNSLFTNPEVVFHSSRLLNRSHDFHHSYCSGDEDYDEQLPQKTPYGSDPLQTPTKVTRPSFTQEDKFDRRQTGDSSSAPALILQSFYRKHGVNTASTQPIRLGDLHKAFASIQPSFVITSLHNAITMQNREAGNRSVCSPAHRWRQCYHHCTQLLVARLLLFLTGFKEFRLKLSERHQLKTLVNLLEPTLDPQLLCLLLQTIALVALNPSTHRNLIEMQVDDPLIQMLLPADDWYYTNHSTKFGHYVKHHAARILIYIGLGDRVGSRVNLFQEPSDHSVRRSLTGPLPAATTTTGTNSSNNNNQSTNEDDYIFETLRTVPVAQEFSRTAMSVEGVLLKILQELQRGPNGGGGTMGNGAQESIREESPSAVVSPAVPTKSLLPVSHQTNCIIEECEEKPDSPSPVPLSPTGSSAASAVVPSVSDTAPATFSHVSNTLSPSSSFCQLNSSSNLPHRPTKHQQQKPLPQAIKLPLAPPAGTKRSPPSPPGSVNAAVARIFNTLLCIGNLEAHLCKFSLFEFGYFVNSPEIVSASRGGSGAGSTDDCAPLLLSGGSTAQICSRKSSDESSMCGWSSRASSRMSQRSSSGGLRLSTFSGGTSIASDNSGPFIFSFVLRKRASTIGTRIPLPKRAISRSSGDSLRVPERELLCGIEMSPDFQCMRQLLFNLLCMYTNKDPNFVNTLRTCSDVLCQVLNTPQHPTVKSWCADILNVINGQLETDAECKLECEERSNDEYLDLQDQIISGSLPCPKEEAALLAANLFQLCGGHSVLCAQFGWLLLIPLSYLLYRLTRTALALFQAIFVYRLAPFVYEPNLSTFRDRWTVVTGGTDGIGKAYMYELARRGLRKFMLIGRNEEKMESVKHQIESDFPGSSVLLYRFDFNNAVNAEYADEMRRELAKLDIGIAVNSVGVGRELMERFGERPEADRQLFRVNAIGAAEFISAVLPLIERCGGGHLVVLSSSQGFRPIPLLAAYSATKSFLSFLAEAADREYANVRVQCLCPALVATKMTYYKTGSLFVVTPEHFAREAVNTLGLLRMTSGCFNHEIQMLMRHLLPWALLKYLIMPIYWHQQKRVLRLHGSGLRCHQSQPTGGGHQFAKGTFVKDPNDGHRRCGRRPSQAEGVGQNATDTAKSVDCKEILSDE</sequence>
<keyword evidence="2" id="KW-0560">Oxidoreductase</keyword>
<dbReference type="InterPro" id="IPR036291">
    <property type="entry name" value="NAD(P)-bd_dom_sf"/>
</dbReference>
<comment type="similarity">
    <text evidence="1">Belongs to the short-chain dehydrogenases/reductases (SDR) family.</text>
</comment>
<dbReference type="InterPro" id="IPR019748">
    <property type="entry name" value="FERM_central"/>
</dbReference>
<dbReference type="WBParaSite" id="GPLIN_000830600">
    <property type="protein sequence ID" value="GPLIN_000830600"/>
    <property type="gene ID" value="GPLIN_000830600"/>
</dbReference>
<dbReference type="Gene3D" id="3.40.50.720">
    <property type="entry name" value="NAD(P)-binding Rossmann-like Domain"/>
    <property type="match status" value="1"/>
</dbReference>
<accession>A0A183C611</accession>
<evidence type="ECO:0000256" key="2">
    <source>
        <dbReference type="ARBA" id="ARBA00023002"/>
    </source>
</evidence>
<reference evidence="6" key="2">
    <citation type="submission" date="2016-06" db="UniProtKB">
        <authorList>
            <consortium name="WormBaseParasite"/>
        </authorList>
    </citation>
    <scope>IDENTIFICATION</scope>
</reference>
<dbReference type="PANTHER" id="PTHR43899">
    <property type="entry name" value="RH59310P"/>
    <property type="match status" value="1"/>
</dbReference>
<feature type="region of interest" description="Disordered" evidence="4">
    <location>
        <begin position="130"/>
        <end position="151"/>
    </location>
</feature>
<evidence type="ECO:0000256" key="1">
    <source>
        <dbReference type="ARBA" id="ARBA00006484"/>
    </source>
</evidence>
<evidence type="ECO:0000256" key="4">
    <source>
        <dbReference type="SAM" id="MobiDB-lite"/>
    </source>
</evidence>
<dbReference type="InterPro" id="IPR036770">
    <property type="entry name" value="Ankyrin_rpt-contain_sf"/>
</dbReference>
<name>A0A183C611_GLOPA</name>
<dbReference type="SUPFAM" id="SSF48403">
    <property type="entry name" value="Ankyrin repeat"/>
    <property type="match status" value="1"/>
</dbReference>
<reference evidence="5" key="1">
    <citation type="submission" date="2014-05" db="EMBL/GenBank/DDBJ databases">
        <title>The genome and life-stage specific transcriptomes of Globodera pallida elucidate key aspects of plant parasitism by a cyst nematode.</title>
        <authorList>
            <person name="Cotton J.A."/>
            <person name="Lilley C.J."/>
            <person name="Jones L.M."/>
            <person name="Kikuchi T."/>
            <person name="Reid A.J."/>
            <person name="Thorpe P."/>
            <person name="Tsai I.J."/>
            <person name="Beasley H."/>
            <person name="Blok V."/>
            <person name="Cock P.J.A."/>
            <person name="Van den Akker S.E."/>
            <person name="Holroyd N."/>
            <person name="Hunt M."/>
            <person name="Mantelin S."/>
            <person name="Naghra H."/>
            <person name="Pain A."/>
            <person name="Palomares-Rius J.E."/>
            <person name="Zarowiecki M."/>
            <person name="Berriman M."/>
            <person name="Jones J.T."/>
            <person name="Urwin P.E."/>
        </authorList>
    </citation>
    <scope>NUCLEOTIDE SEQUENCE [LARGE SCALE GENOMIC DNA]</scope>
    <source>
        <strain evidence="5">Lindley</strain>
    </source>
</reference>
<dbReference type="SMART" id="SM00248">
    <property type="entry name" value="ANK"/>
    <property type="match status" value="3"/>
</dbReference>
<feature type="compositionally biased region" description="Polar residues" evidence="4">
    <location>
        <begin position="141"/>
        <end position="151"/>
    </location>
</feature>
<feature type="compositionally biased region" description="Polar residues" evidence="4">
    <location>
        <begin position="693"/>
        <end position="706"/>
    </location>
</feature>
<feature type="compositionally biased region" description="Low complexity" evidence="4">
    <location>
        <begin position="1215"/>
        <end position="1227"/>
    </location>
</feature>
<keyword evidence="5" id="KW-1185">Reference proteome</keyword>
<dbReference type="PROSITE" id="PS50297">
    <property type="entry name" value="ANK_REP_REGION"/>
    <property type="match status" value="2"/>
</dbReference>